<organism evidence="2 3">
    <name type="scientific">Nepenthes gracilis</name>
    <name type="common">Slender pitcher plant</name>
    <dbReference type="NCBI Taxonomy" id="150966"/>
    <lineage>
        <taxon>Eukaryota</taxon>
        <taxon>Viridiplantae</taxon>
        <taxon>Streptophyta</taxon>
        <taxon>Embryophyta</taxon>
        <taxon>Tracheophyta</taxon>
        <taxon>Spermatophyta</taxon>
        <taxon>Magnoliopsida</taxon>
        <taxon>eudicotyledons</taxon>
        <taxon>Gunneridae</taxon>
        <taxon>Pentapetalae</taxon>
        <taxon>Caryophyllales</taxon>
        <taxon>Nepenthaceae</taxon>
        <taxon>Nepenthes</taxon>
    </lineage>
</organism>
<comment type="caution">
    <text evidence="2">The sequence shown here is derived from an EMBL/GenBank/DDBJ whole genome shotgun (WGS) entry which is preliminary data.</text>
</comment>
<feature type="region of interest" description="Disordered" evidence="1">
    <location>
        <begin position="1"/>
        <end position="66"/>
    </location>
</feature>
<dbReference type="EMBL" id="BSYO01000015">
    <property type="protein sequence ID" value="GMH15597.1"/>
    <property type="molecule type" value="Genomic_DNA"/>
</dbReference>
<protein>
    <submittedName>
        <fullName evidence="2">Uncharacterized protein</fullName>
    </submittedName>
</protein>
<proteinExistence type="predicted"/>
<reference evidence="2" key="1">
    <citation type="submission" date="2023-05" db="EMBL/GenBank/DDBJ databases">
        <title>Nepenthes gracilis genome sequencing.</title>
        <authorList>
            <person name="Fukushima K."/>
        </authorList>
    </citation>
    <scope>NUCLEOTIDE SEQUENCE</scope>
    <source>
        <strain evidence="2">SING2019-196</strain>
    </source>
</reference>
<dbReference type="AlphaFoldDB" id="A0AAD3XS59"/>
<feature type="compositionally biased region" description="Polar residues" evidence="1">
    <location>
        <begin position="81"/>
        <end position="98"/>
    </location>
</feature>
<evidence type="ECO:0000313" key="3">
    <source>
        <dbReference type="Proteomes" id="UP001279734"/>
    </source>
</evidence>
<feature type="compositionally biased region" description="Polar residues" evidence="1">
    <location>
        <begin position="46"/>
        <end position="56"/>
    </location>
</feature>
<feature type="region of interest" description="Disordered" evidence="1">
    <location>
        <begin position="79"/>
        <end position="104"/>
    </location>
</feature>
<sequence length="344" mass="37486">MPNNQQSQFSQPVKPSAARSTPINIWHQQQKGTLQQRAKIQHRLQQDSIRMQQQPAGKTAPARKDATAAVYHFQRWEPTGSCITPTPKPASNSTSKGTPQGCRPNHYLQQDAIFPEPKCMTTYAECSSGSVGDVYENDEALSGSVKDMLADVATNTEHPELDEGAQHVADHAAGSNGVANSVEFGPIPGVDDSTLESITRITRKYSLAEVVDDSLSKVPSEFPEVYSSPLPGSSVEGYEELMAGAVMPCILERGLVHTLPISLPNRSIVTCIGLILRAAADAVAMLGTALDCSVELLSYFCWYWCLLKISRADEFSLPPFALDAWLLICWMRSGASGEWEVGWC</sequence>
<evidence type="ECO:0000313" key="2">
    <source>
        <dbReference type="EMBL" id="GMH15597.1"/>
    </source>
</evidence>
<feature type="compositionally biased region" description="Polar residues" evidence="1">
    <location>
        <begin position="1"/>
        <end position="38"/>
    </location>
</feature>
<keyword evidence="3" id="KW-1185">Reference proteome</keyword>
<evidence type="ECO:0000256" key="1">
    <source>
        <dbReference type="SAM" id="MobiDB-lite"/>
    </source>
</evidence>
<dbReference type="Proteomes" id="UP001279734">
    <property type="component" value="Unassembled WGS sequence"/>
</dbReference>
<gene>
    <name evidence="2" type="ORF">Nepgr_017438</name>
</gene>
<name>A0AAD3XS59_NEPGR</name>
<accession>A0AAD3XS59</accession>